<dbReference type="InterPro" id="IPR007497">
    <property type="entry name" value="SIMPL/DUF541"/>
</dbReference>
<dbReference type="PANTHER" id="PTHR34387">
    <property type="entry name" value="SLR1258 PROTEIN"/>
    <property type="match status" value="1"/>
</dbReference>
<dbReference type="OrthoDB" id="9813144at2"/>
<sequence length="227" mass="23900">MRLAAICMMIWTSVSAGVVAAQERTITVVGEGIAAEMPDQAVITVGVSHRSASAQMAMENVGDVVGNMIEALTKDGIEARDIQTSNLGLHPVYNRNRDGDERPLLLGFNASNSLTIKLRDIKGVGEVLGTLVENGANDIGGISFGLRDPQLAMSLARKEAIGDARAKAELYAEAAGVKLGQVVTISEVRQGSPRPEMMRAAMADAVPIAPGEVSLTARVTMVFEIEG</sequence>
<evidence type="ECO:0000256" key="1">
    <source>
        <dbReference type="SAM" id="SignalP"/>
    </source>
</evidence>
<reference evidence="2 3" key="1">
    <citation type="submission" date="2019-03" db="EMBL/GenBank/DDBJ databases">
        <title>Genomic Encyclopedia of Archaeal and Bacterial Type Strains, Phase II (KMG-II): from individual species to whole genera.</title>
        <authorList>
            <person name="Goeker M."/>
        </authorList>
    </citation>
    <scope>NUCLEOTIDE SEQUENCE [LARGE SCALE GENOMIC DNA]</scope>
    <source>
        <strain evidence="2 3">DSM 26433</strain>
    </source>
</reference>
<proteinExistence type="predicted"/>
<keyword evidence="1" id="KW-0732">Signal</keyword>
<dbReference type="PANTHER" id="PTHR34387:SF1">
    <property type="entry name" value="PERIPLASMIC IMMUNOGENIC PROTEIN"/>
    <property type="match status" value="1"/>
</dbReference>
<dbReference type="AlphaFoldDB" id="A0A4R1NXY0"/>
<accession>A0A4R1NXY0</accession>
<evidence type="ECO:0008006" key="4">
    <source>
        <dbReference type="Google" id="ProtNLM"/>
    </source>
</evidence>
<dbReference type="GO" id="GO:0006974">
    <property type="term" value="P:DNA damage response"/>
    <property type="evidence" value="ECO:0007669"/>
    <property type="project" value="TreeGrafter"/>
</dbReference>
<comment type="caution">
    <text evidence="2">The sequence shown here is derived from an EMBL/GenBank/DDBJ whole genome shotgun (WGS) entry which is preliminary data.</text>
</comment>
<evidence type="ECO:0000313" key="2">
    <source>
        <dbReference type="EMBL" id="TCL10052.1"/>
    </source>
</evidence>
<dbReference type="Gene3D" id="3.30.70.2970">
    <property type="entry name" value="Protein of unknown function (DUF541), domain 2"/>
    <property type="match status" value="1"/>
</dbReference>
<dbReference type="Gene3D" id="3.30.110.170">
    <property type="entry name" value="Protein of unknown function (DUF541), domain 1"/>
    <property type="match status" value="1"/>
</dbReference>
<keyword evidence="3" id="KW-1185">Reference proteome</keyword>
<feature type="signal peptide" evidence="1">
    <location>
        <begin position="1"/>
        <end position="20"/>
    </location>
</feature>
<dbReference type="Proteomes" id="UP000295673">
    <property type="component" value="Unassembled WGS sequence"/>
</dbReference>
<name>A0A4R1NXY0_9RHOB</name>
<organism evidence="2 3">
    <name type="scientific">Shimia isoporae</name>
    <dbReference type="NCBI Taxonomy" id="647720"/>
    <lineage>
        <taxon>Bacteria</taxon>
        <taxon>Pseudomonadati</taxon>
        <taxon>Pseudomonadota</taxon>
        <taxon>Alphaproteobacteria</taxon>
        <taxon>Rhodobacterales</taxon>
        <taxon>Roseobacteraceae</taxon>
    </lineage>
</organism>
<protein>
    <recommendedName>
        <fullName evidence="4">SIMPL domain-containing protein</fullName>
    </recommendedName>
</protein>
<dbReference type="RefSeq" id="WP_132860031.1">
    <property type="nucleotide sequence ID" value="NZ_SMGR01000001.1"/>
</dbReference>
<feature type="chain" id="PRO_5020619554" description="SIMPL domain-containing protein" evidence="1">
    <location>
        <begin position="21"/>
        <end position="227"/>
    </location>
</feature>
<gene>
    <name evidence="2" type="ORF">BXY66_2120</name>
</gene>
<dbReference type="Pfam" id="PF04402">
    <property type="entry name" value="SIMPL"/>
    <property type="match status" value="1"/>
</dbReference>
<evidence type="ECO:0000313" key="3">
    <source>
        <dbReference type="Proteomes" id="UP000295673"/>
    </source>
</evidence>
<dbReference type="EMBL" id="SMGR01000001">
    <property type="protein sequence ID" value="TCL10052.1"/>
    <property type="molecule type" value="Genomic_DNA"/>
</dbReference>
<dbReference type="InterPro" id="IPR052022">
    <property type="entry name" value="26kDa_periplasmic_antigen"/>
</dbReference>